<evidence type="ECO:0000256" key="1">
    <source>
        <dbReference type="SAM" id="MobiDB-lite"/>
    </source>
</evidence>
<evidence type="ECO:0000313" key="2">
    <source>
        <dbReference type="EnsemblPlants" id="MELO3C006013.2.1"/>
    </source>
</evidence>
<sequence>MAAAEARAAFQRTVNRCFVQEDAKRAPRLACCQSSSSTSKQVDSGPANAAADGPDQPSIGFMPFSRASSYSNLLPDSKWWLQTQSRYGFQKIFTLEHMNPLEAANETSKSGTEKSCTSSDIHRPEGSNSVCGVDDFSRSSLDTDHGVSALCTKRVTRILNEDIKTLEGTDSQECTGSVDMKADFECLDKDSFNSKTVSKNQDESYFDPDSPWIQEDKAGPWWWITDKDELAYWVAQKSLDHIENCDLPPPKKTCLNFKRCPYAQKQCHEHNTNLVSTFESTHQNCGLDFCRFGRTQRDLSESFEQGNLLHGSHKSSSGTIPDNLTKTMQTSEDNTSKAELMDALLHSQTRAREAEIAAKRAYAEKEHIVELFFRQATQLFAYKQWFQLLQLESLQIKNSNQPMSTLFPLVLPWKSYKNMVSQKRRRVTGQKRVEQDRHKSDISTYAVAFALGLSLRRRGLILKLPKTQSWLGQNKKKSSHLSGSQQLSSLNCFSPYPKKKEIQQHSQTQLPLFS</sequence>
<protein>
    <submittedName>
        <fullName evidence="2">Uncharacterized protein</fullName>
    </submittedName>
</protein>
<dbReference type="Gramene" id="MELO3C006013.2.1">
    <property type="protein sequence ID" value="MELO3C006013.2.1"/>
    <property type="gene ID" value="MELO3C006013.2"/>
</dbReference>
<feature type="region of interest" description="Disordered" evidence="1">
    <location>
        <begin position="104"/>
        <end position="127"/>
    </location>
</feature>
<dbReference type="PANTHER" id="PTHR33868:SF2">
    <property type="entry name" value="EXPRESSED PROTEIN"/>
    <property type="match status" value="1"/>
</dbReference>
<reference evidence="2" key="1">
    <citation type="submission" date="2023-03" db="UniProtKB">
        <authorList>
            <consortium name="EnsemblPlants"/>
        </authorList>
    </citation>
    <scope>IDENTIFICATION</scope>
</reference>
<accession>A0A9I9CN11</accession>
<proteinExistence type="predicted"/>
<dbReference type="AlphaFoldDB" id="A0A9I9CN11"/>
<feature type="compositionally biased region" description="Polar residues" evidence="1">
    <location>
        <begin position="105"/>
        <end position="119"/>
    </location>
</feature>
<dbReference type="EnsemblPlants" id="MELO3C006013.2.1">
    <property type="protein sequence ID" value="MELO3C006013.2.1"/>
    <property type="gene ID" value="MELO3C006013.2"/>
</dbReference>
<dbReference type="PANTHER" id="PTHR33868">
    <property type="entry name" value="EXPRESSED PROTEIN"/>
    <property type="match status" value="1"/>
</dbReference>
<feature type="region of interest" description="Disordered" evidence="1">
    <location>
        <begin position="35"/>
        <end position="58"/>
    </location>
</feature>
<organism evidence="2">
    <name type="scientific">Cucumis melo</name>
    <name type="common">Muskmelon</name>
    <dbReference type="NCBI Taxonomy" id="3656"/>
    <lineage>
        <taxon>Eukaryota</taxon>
        <taxon>Viridiplantae</taxon>
        <taxon>Streptophyta</taxon>
        <taxon>Embryophyta</taxon>
        <taxon>Tracheophyta</taxon>
        <taxon>Spermatophyta</taxon>
        <taxon>Magnoliopsida</taxon>
        <taxon>eudicotyledons</taxon>
        <taxon>Gunneridae</taxon>
        <taxon>Pentapetalae</taxon>
        <taxon>rosids</taxon>
        <taxon>fabids</taxon>
        <taxon>Cucurbitales</taxon>
        <taxon>Cucurbitaceae</taxon>
        <taxon>Benincaseae</taxon>
        <taxon>Cucumis</taxon>
    </lineage>
</organism>
<name>A0A9I9CN11_CUCME</name>